<dbReference type="GO" id="GO:0042781">
    <property type="term" value="F:3'-tRNA processing endoribonuclease activity"/>
    <property type="evidence" value="ECO:0007669"/>
    <property type="project" value="TreeGrafter"/>
</dbReference>
<organism evidence="2 3">
    <name type="scientific">Amorphus orientalis</name>
    <dbReference type="NCBI Taxonomy" id="649198"/>
    <lineage>
        <taxon>Bacteria</taxon>
        <taxon>Pseudomonadati</taxon>
        <taxon>Pseudomonadota</taxon>
        <taxon>Alphaproteobacteria</taxon>
        <taxon>Hyphomicrobiales</taxon>
        <taxon>Amorphaceae</taxon>
        <taxon>Amorphus</taxon>
    </lineage>
</organism>
<evidence type="ECO:0000313" key="3">
    <source>
        <dbReference type="Proteomes" id="UP001229244"/>
    </source>
</evidence>
<evidence type="ECO:0000259" key="1">
    <source>
        <dbReference type="SMART" id="SM00849"/>
    </source>
</evidence>
<dbReference type="InterPro" id="IPR036866">
    <property type="entry name" value="RibonucZ/Hydroxyglut_hydro"/>
</dbReference>
<name>A0AAE3VRG4_9HYPH</name>
<keyword evidence="3" id="KW-1185">Reference proteome</keyword>
<comment type="caution">
    <text evidence="2">The sequence shown here is derived from an EMBL/GenBank/DDBJ whole genome shotgun (WGS) entry which is preliminary data.</text>
</comment>
<sequence length="287" mass="30909">MTTADPNTALRVKIWGARGTIPTPGAHTLRYGGETTCLEVQAGPHLVLIDCGSGARQLGIDMTKRPVAPSDLLFTHTHLDHICGLPFFCPAYSAEFDVRVWGGHVPRDGSLEEMLGRLMSPPLFPVPTSALRGCQFRRFFAGESVGLRAGLTVKTIALNHPGGATGYRIEWGGGVLAVITDHEHGDPAIDAAVAKFVEGADIMIYDSTYTDEEYENYVGWGHSTWQKGVALADKAGVAHPVIFHHDPRRTDDDLDRILEKARSRHPGALVARQGMELVAGSVPATAA</sequence>
<dbReference type="RefSeq" id="WP_306886896.1">
    <property type="nucleotide sequence ID" value="NZ_JAUSUL010000004.1"/>
</dbReference>
<dbReference type="Proteomes" id="UP001229244">
    <property type="component" value="Unassembled WGS sequence"/>
</dbReference>
<dbReference type="PANTHER" id="PTHR46018">
    <property type="entry name" value="ZINC PHOSPHODIESTERASE ELAC PROTEIN 1"/>
    <property type="match status" value="1"/>
</dbReference>
<dbReference type="Pfam" id="PF12706">
    <property type="entry name" value="Lactamase_B_2"/>
    <property type="match status" value="1"/>
</dbReference>
<dbReference type="SUPFAM" id="SSF56281">
    <property type="entry name" value="Metallo-hydrolase/oxidoreductase"/>
    <property type="match status" value="1"/>
</dbReference>
<dbReference type="SMART" id="SM00849">
    <property type="entry name" value="Lactamase_B"/>
    <property type="match status" value="1"/>
</dbReference>
<evidence type="ECO:0000313" key="2">
    <source>
        <dbReference type="EMBL" id="MDQ0316997.1"/>
    </source>
</evidence>
<dbReference type="PANTHER" id="PTHR46018:SF7">
    <property type="entry name" value="RIBONUCLEASE Z"/>
    <property type="match status" value="1"/>
</dbReference>
<gene>
    <name evidence="2" type="ORF">J2S73_003474</name>
</gene>
<dbReference type="AlphaFoldDB" id="A0AAE3VRG4"/>
<reference evidence="2" key="1">
    <citation type="submission" date="2023-07" db="EMBL/GenBank/DDBJ databases">
        <title>Genomic Encyclopedia of Type Strains, Phase IV (KMG-IV): sequencing the most valuable type-strain genomes for metagenomic binning, comparative biology and taxonomic classification.</title>
        <authorList>
            <person name="Goeker M."/>
        </authorList>
    </citation>
    <scope>NUCLEOTIDE SEQUENCE</scope>
    <source>
        <strain evidence="2">DSM 21202</strain>
    </source>
</reference>
<dbReference type="EMBL" id="JAUSUL010000004">
    <property type="protein sequence ID" value="MDQ0316997.1"/>
    <property type="molecule type" value="Genomic_DNA"/>
</dbReference>
<proteinExistence type="predicted"/>
<dbReference type="InterPro" id="IPR001279">
    <property type="entry name" value="Metallo-B-lactamas"/>
</dbReference>
<accession>A0AAE3VRG4</accession>
<protein>
    <submittedName>
        <fullName evidence="2">Phosphoribosyl 1,2-cyclic phosphodiesterase</fullName>
    </submittedName>
</protein>
<dbReference type="Gene3D" id="3.60.15.10">
    <property type="entry name" value="Ribonuclease Z/Hydroxyacylglutathione hydrolase-like"/>
    <property type="match status" value="1"/>
</dbReference>
<feature type="domain" description="Metallo-beta-lactamase" evidence="1">
    <location>
        <begin position="34"/>
        <end position="222"/>
    </location>
</feature>
<dbReference type="CDD" id="cd07715">
    <property type="entry name" value="TaR3-like_MBL-fold"/>
    <property type="match status" value="1"/>
</dbReference>